<keyword evidence="10" id="KW-0507">mRNA processing</keyword>
<dbReference type="GO" id="GO:0003723">
    <property type="term" value="F:RNA binding"/>
    <property type="evidence" value="ECO:0007669"/>
    <property type="project" value="UniProtKB-UniRule"/>
</dbReference>
<evidence type="ECO:0000259" key="11">
    <source>
        <dbReference type="Pfam" id="PF10443"/>
    </source>
</evidence>
<organism evidence="12 13">
    <name type="scientific">Cryomyces minteri</name>
    <dbReference type="NCBI Taxonomy" id="331657"/>
    <lineage>
        <taxon>Eukaryota</taxon>
        <taxon>Fungi</taxon>
        <taxon>Dikarya</taxon>
        <taxon>Ascomycota</taxon>
        <taxon>Pezizomycotina</taxon>
        <taxon>Dothideomycetes</taxon>
        <taxon>Dothideomycetes incertae sedis</taxon>
        <taxon>Cryomyces</taxon>
    </lineage>
</organism>
<evidence type="ECO:0000256" key="4">
    <source>
        <dbReference type="ARBA" id="ARBA00022692"/>
    </source>
</evidence>
<gene>
    <name evidence="12" type="ORF">B0A49_12567</name>
</gene>
<dbReference type="AlphaFoldDB" id="A0A4U0WA76"/>
<feature type="non-terminal residue" evidence="12">
    <location>
        <position position="1"/>
    </location>
</feature>
<comment type="function">
    <text evidence="9 10">Plays a role in maintaining the mitochondrial genome and in controlling the mtDNA escape. Involved in the regulation of mtDNA nucleotide structure and number. May have a dispensable role in early maturation of pre-rRNA.</text>
</comment>
<keyword evidence="8" id="KW-0472">Membrane</keyword>
<keyword evidence="4" id="KW-0812">Transmembrane</keyword>
<comment type="subcellular location">
    <subcellularLocation>
        <location evidence="1 10">Mitochondrion inner membrane</location>
        <topology evidence="1 10">Single-pass membrane protein</topology>
    </subcellularLocation>
</comment>
<comment type="similarity">
    <text evidence="2 10">Belongs to the YME2 family.</text>
</comment>
<keyword evidence="10" id="KW-0694">RNA-binding</keyword>
<dbReference type="InterPro" id="IPR039627">
    <property type="entry name" value="Yme2_C"/>
</dbReference>
<protein>
    <recommendedName>
        <fullName evidence="3 10">Mitochondrial escape protein 2</fullName>
    </recommendedName>
</protein>
<keyword evidence="7 10" id="KW-0496">Mitochondrion</keyword>
<dbReference type="OrthoDB" id="10267654at2759"/>
<dbReference type="PANTHER" id="PTHR32198">
    <property type="entry name" value="MITOCHONDRIAL ESCAPE PROTEIN 2"/>
    <property type="match status" value="1"/>
</dbReference>
<dbReference type="EMBL" id="NAJN01002049">
    <property type="protein sequence ID" value="TKA58626.1"/>
    <property type="molecule type" value="Genomic_DNA"/>
</dbReference>
<comment type="caution">
    <text evidence="12">The sequence shown here is derived from an EMBL/GenBank/DDBJ whole genome shotgun (WGS) entry which is preliminary data.</text>
</comment>
<dbReference type="InterPro" id="IPR018850">
    <property type="entry name" value="Mt_escape_2_C"/>
</dbReference>
<evidence type="ECO:0000256" key="10">
    <source>
        <dbReference type="RuleBase" id="RU367108"/>
    </source>
</evidence>
<reference evidence="12 13" key="1">
    <citation type="submission" date="2017-03" db="EMBL/GenBank/DDBJ databases">
        <title>Genomes of endolithic fungi from Antarctica.</title>
        <authorList>
            <person name="Coleine C."/>
            <person name="Masonjones S."/>
            <person name="Stajich J.E."/>
        </authorList>
    </citation>
    <scope>NUCLEOTIDE SEQUENCE [LARGE SCALE GENOMIC DNA]</scope>
    <source>
        <strain evidence="12 13">CCFEE 5187</strain>
    </source>
</reference>
<dbReference type="STRING" id="331657.A0A4U0WA76"/>
<evidence type="ECO:0000256" key="5">
    <source>
        <dbReference type="ARBA" id="ARBA00022792"/>
    </source>
</evidence>
<keyword evidence="5 10" id="KW-0999">Mitochondrion inner membrane</keyword>
<evidence type="ECO:0000313" key="12">
    <source>
        <dbReference type="EMBL" id="TKA58626.1"/>
    </source>
</evidence>
<accession>A0A4U0WA76</accession>
<sequence length="261" mass="29443">FRQIGLSDCSPEVAKRFVITHLDSDPDDLDVEGKPQKLTASQRRKDLGELDEVISLLGGRLTDLEFLARRIKTGETPKRAVQAIVDQSASEILKMYLFGVEESGRQWTAEQAWLLIKQLVTRETLRYNEVLLSDTYKTAGERVLRALEQAELISIVSSNGRPTLIKPGKPVYMPAFRLLVADHVLQARLDLAILAEQIKIETAGIDKYENELHLIGELPKQPPELAERVKWLLGKVQTAHAKVEAYERESGTLKKVLMSEY</sequence>
<evidence type="ECO:0000256" key="1">
    <source>
        <dbReference type="ARBA" id="ARBA00004434"/>
    </source>
</evidence>
<dbReference type="Pfam" id="PF10443">
    <property type="entry name" value="RNA12"/>
    <property type="match status" value="1"/>
</dbReference>
<evidence type="ECO:0000313" key="13">
    <source>
        <dbReference type="Proteomes" id="UP000308768"/>
    </source>
</evidence>
<keyword evidence="13" id="KW-1185">Reference proteome</keyword>
<evidence type="ECO:0000256" key="3">
    <source>
        <dbReference type="ARBA" id="ARBA00020222"/>
    </source>
</evidence>
<keyword evidence="6" id="KW-1133">Transmembrane helix</keyword>
<evidence type="ECO:0000256" key="9">
    <source>
        <dbReference type="ARBA" id="ARBA00025276"/>
    </source>
</evidence>
<feature type="domain" description="Mitochondrial escape protein 2 C-terminal" evidence="11">
    <location>
        <begin position="1"/>
        <end position="218"/>
    </location>
</feature>
<dbReference type="PANTHER" id="PTHR32198:SF2">
    <property type="entry name" value="MITOCHONDRIAL ESCAPE PROTEIN 2"/>
    <property type="match status" value="1"/>
</dbReference>
<evidence type="ECO:0000256" key="2">
    <source>
        <dbReference type="ARBA" id="ARBA00010320"/>
    </source>
</evidence>
<dbReference type="Proteomes" id="UP000308768">
    <property type="component" value="Unassembled WGS sequence"/>
</dbReference>
<evidence type="ECO:0000256" key="7">
    <source>
        <dbReference type="ARBA" id="ARBA00023128"/>
    </source>
</evidence>
<dbReference type="GO" id="GO:0005743">
    <property type="term" value="C:mitochondrial inner membrane"/>
    <property type="evidence" value="ECO:0007669"/>
    <property type="project" value="UniProtKB-SubCell"/>
</dbReference>
<dbReference type="GO" id="GO:0006397">
    <property type="term" value="P:mRNA processing"/>
    <property type="evidence" value="ECO:0007669"/>
    <property type="project" value="UniProtKB-UniRule"/>
</dbReference>
<name>A0A4U0WA76_9PEZI</name>
<evidence type="ECO:0000256" key="8">
    <source>
        <dbReference type="ARBA" id="ARBA00023136"/>
    </source>
</evidence>
<proteinExistence type="inferred from homology"/>
<evidence type="ECO:0000256" key="6">
    <source>
        <dbReference type="ARBA" id="ARBA00022989"/>
    </source>
</evidence>